<name>A0ABD2JZ09_HETSC</name>
<dbReference type="EMBL" id="JBICCN010000078">
    <property type="protein sequence ID" value="KAL3095881.1"/>
    <property type="molecule type" value="Genomic_DNA"/>
</dbReference>
<dbReference type="AlphaFoldDB" id="A0ABD2JZ09"/>
<evidence type="ECO:0000256" key="2">
    <source>
        <dbReference type="SAM" id="Phobius"/>
    </source>
</evidence>
<keyword evidence="2" id="KW-0812">Transmembrane</keyword>
<proteinExistence type="predicted"/>
<keyword evidence="2" id="KW-1133">Transmembrane helix</keyword>
<sequence length="88" mass="9834">MEQKTELFSPQIFGIFLLFHGHLPALASLKGKSLTFSPLLALRRMMLAPKLPPGEEKRHVNEGQDEQQQKEEHYAGRGKGGHAERSVG</sequence>
<feature type="transmembrane region" description="Helical" evidence="2">
    <location>
        <begin position="12"/>
        <end position="29"/>
    </location>
</feature>
<dbReference type="Proteomes" id="UP001620645">
    <property type="component" value="Unassembled WGS sequence"/>
</dbReference>
<organism evidence="3 4">
    <name type="scientific">Heterodera schachtii</name>
    <name type="common">Sugarbeet cyst nematode worm</name>
    <name type="synonym">Tylenchus schachtii</name>
    <dbReference type="NCBI Taxonomy" id="97005"/>
    <lineage>
        <taxon>Eukaryota</taxon>
        <taxon>Metazoa</taxon>
        <taxon>Ecdysozoa</taxon>
        <taxon>Nematoda</taxon>
        <taxon>Chromadorea</taxon>
        <taxon>Rhabditida</taxon>
        <taxon>Tylenchina</taxon>
        <taxon>Tylenchomorpha</taxon>
        <taxon>Tylenchoidea</taxon>
        <taxon>Heteroderidae</taxon>
        <taxon>Heteroderinae</taxon>
        <taxon>Heterodera</taxon>
    </lineage>
</organism>
<keyword evidence="2" id="KW-0472">Membrane</keyword>
<gene>
    <name evidence="3" type="ORF">niasHS_005640</name>
</gene>
<evidence type="ECO:0000313" key="3">
    <source>
        <dbReference type="EMBL" id="KAL3095881.1"/>
    </source>
</evidence>
<comment type="caution">
    <text evidence="3">The sequence shown here is derived from an EMBL/GenBank/DDBJ whole genome shotgun (WGS) entry which is preliminary data.</text>
</comment>
<accession>A0ABD2JZ09</accession>
<feature type="compositionally biased region" description="Basic and acidic residues" evidence="1">
    <location>
        <begin position="53"/>
        <end position="88"/>
    </location>
</feature>
<keyword evidence="4" id="KW-1185">Reference proteome</keyword>
<feature type="region of interest" description="Disordered" evidence="1">
    <location>
        <begin position="50"/>
        <end position="88"/>
    </location>
</feature>
<reference evidence="3 4" key="1">
    <citation type="submission" date="2024-10" db="EMBL/GenBank/DDBJ databases">
        <authorList>
            <person name="Kim D."/>
        </authorList>
    </citation>
    <scope>NUCLEOTIDE SEQUENCE [LARGE SCALE GENOMIC DNA]</scope>
    <source>
        <strain evidence="3">Taebaek</strain>
    </source>
</reference>
<evidence type="ECO:0000256" key="1">
    <source>
        <dbReference type="SAM" id="MobiDB-lite"/>
    </source>
</evidence>
<protein>
    <submittedName>
        <fullName evidence="3">Uncharacterized protein</fullName>
    </submittedName>
</protein>
<evidence type="ECO:0000313" key="4">
    <source>
        <dbReference type="Proteomes" id="UP001620645"/>
    </source>
</evidence>